<sequence length="271" mass="30808">SNPPSEYIWFYNNSKIFSGQQYIISKVSRTQTGIYTCFAQNLLLKTSTKNSIILTVYYLPDGKVTCTVLAANNYKDIILSCLWEGGFPKAELRWVRSHEEENDIVSYSNVTKRKIGLDTPNNSSYSCLASHPVLKSDAICKTTVYSPYGNPRCFAMATKNHEFIMLSCNWEGGLPFVHLWWKDWENNLMANPKESVNMHVLNSNTNYSGKEFTCEANHPLLSSAKKCRFKLEAPALAAQRNTISVYEGSDVQLTCVLKKTYPTSEIIWYNN</sequence>
<keyword evidence="8" id="KW-1185">Reference proteome</keyword>
<dbReference type="EMBL" id="AFYH01032141">
    <property type="status" value="NOT_ANNOTATED_CDS"/>
    <property type="molecule type" value="Genomic_DNA"/>
</dbReference>
<dbReference type="Gene3D" id="2.60.40.10">
    <property type="entry name" value="Immunoglobulins"/>
    <property type="match status" value="2"/>
</dbReference>
<dbReference type="Proteomes" id="UP000008672">
    <property type="component" value="Unassembled WGS sequence"/>
</dbReference>
<dbReference type="GO" id="GO:0050839">
    <property type="term" value="F:cell adhesion molecule binding"/>
    <property type="evidence" value="ECO:0007669"/>
    <property type="project" value="TreeGrafter"/>
</dbReference>
<dbReference type="HOGENOM" id="CLU_1044018_0_0_1"/>
<accession>H3BDN4</accession>
<keyword evidence="2" id="KW-0472">Membrane</keyword>
<evidence type="ECO:0000256" key="2">
    <source>
        <dbReference type="ARBA" id="ARBA00023136"/>
    </source>
</evidence>
<reference evidence="7" key="3">
    <citation type="submission" date="2025-09" db="UniProtKB">
        <authorList>
            <consortium name="Ensembl"/>
        </authorList>
    </citation>
    <scope>IDENTIFICATION</scope>
</reference>
<evidence type="ECO:0000256" key="4">
    <source>
        <dbReference type="ARBA" id="ARBA00023180"/>
    </source>
</evidence>
<keyword evidence="3" id="KW-1015">Disulfide bond</keyword>
<keyword evidence="5" id="KW-0393">Immunoglobulin domain</keyword>
<comment type="subcellular location">
    <subcellularLocation>
        <location evidence="1">Membrane</location>
        <topology evidence="1">Single-pass type I membrane protein</topology>
    </subcellularLocation>
</comment>
<keyword evidence="4" id="KW-0325">Glycoprotein</keyword>
<evidence type="ECO:0000256" key="3">
    <source>
        <dbReference type="ARBA" id="ARBA00023157"/>
    </source>
</evidence>
<dbReference type="InterPro" id="IPR051275">
    <property type="entry name" value="Cell_adhesion_signaling"/>
</dbReference>
<dbReference type="InParanoid" id="H3BDN4"/>
<evidence type="ECO:0000313" key="7">
    <source>
        <dbReference type="Ensembl" id="ENSLACP00000020005.1"/>
    </source>
</evidence>
<protein>
    <recommendedName>
        <fullName evidence="6">Ig-like domain-containing protein</fullName>
    </recommendedName>
</protein>
<dbReference type="GO" id="GO:0098609">
    <property type="term" value="P:cell-cell adhesion"/>
    <property type="evidence" value="ECO:0007669"/>
    <property type="project" value="TreeGrafter"/>
</dbReference>
<organism evidence="7 8">
    <name type="scientific">Latimeria chalumnae</name>
    <name type="common">Coelacanth</name>
    <dbReference type="NCBI Taxonomy" id="7897"/>
    <lineage>
        <taxon>Eukaryota</taxon>
        <taxon>Metazoa</taxon>
        <taxon>Chordata</taxon>
        <taxon>Craniata</taxon>
        <taxon>Vertebrata</taxon>
        <taxon>Euteleostomi</taxon>
        <taxon>Coelacanthiformes</taxon>
        <taxon>Coelacanthidae</taxon>
        <taxon>Latimeria</taxon>
    </lineage>
</organism>
<dbReference type="SUPFAM" id="SSF48726">
    <property type="entry name" value="Immunoglobulin"/>
    <property type="match status" value="3"/>
</dbReference>
<evidence type="ECO:0000259" key="6">
    <source>
        <dbReference type="PROSITE" id="PS50835"/>
    </source>
</evidence>
<dbReference type="InterPro" id="IPR007110">
    <property type="entry name" value="Ig-like_dom"/>
</dbReference>
<dbReference type="InterPro" id="IPR013783">
    <property type="entry name" value="Ig-like_fold"/>
</dbReference>
<dbReference type="PANTHER" id="PTHR11640">
    <property type="entry name" value="NEPHRIN"/>
    <property type="match status" value="1"/>
</dbReference>
<reference evidence="8" key="1">
    <citation type="submission" date="2011-08" db="EMBL/GenBank/DDBJ databases">
        <title>The draft genome of Latimeria chalumnae.</title>
        <authorList>
            <person name="Di Palma F."/>
            <person name="Alfoldi J."/>
            <person name="Johnson J."/>
            <person name="Berlin A."/>
            <person name="Gnerre S."/>
            <person name="Jaffe D."/>
            <person name="MacCallum I."/>
            <person name="Young S."/>
            <person name="Walker B.J."/>
            <person name="Lander E."/>
            <person name="Lindblad-Toh K."/>
        </authorList>
    </citation>
    <scope>NUCLEOTIDE SEQUENCE [LARGE SCALE GENOMIC DNA]</scope>
    <source>
        <strain evidence="8">Wild caught</strain>
    </source>
</reference>
<feature type="domain" description="Ig-like" evidence="6">
    <location>
        <begin position="60"/>
        <end position="146"/>
    </location>
</feature>
<feature type="domain" description="Ig-like" evidence="6">
    <location>
        <begin position="1"/>
        <end position="55"/>
    </location>
</feature>
<dbReference type="GO" id="GO:0005886">
    <property type="term" value="C:plasma membrane"/>
    <property type="evidence" value="ECO:0007669"/>
    <property type="project" value="TreeGrafter"/>
</dbReference>
<dbReference type="GeneTree" id="ENSGT00940000163088"/>
<evidence type="ECO:0000256" key="5">
    <source>
        <dbReference type="ARBA" id="ARBA00023319"/>
    </source>
</evidence>
<feature type="domain" description="Ig-like" evidence="6">
    <location>
        <begin position="234"/>
        <end position="271"/>
    </location>
</feature>
<dbReference type="Ensembl" id="ENSLACT00000020143.1">
    <property type="protein sequence ID" value="ENSLACP00000020005.1"/>
    <property type="gene ID" value="ENSLACG00000017585.1"/>
</dbReference>
<dbReference type="PANTHER" id="PTHR11640:SF31">
    <property type="entry name" value="IRREGULAR CHIASM C-ROUGHEST PROTEIN-RELATED"/>
    <property type="match status" value="1"/>
</dbReference>
<dbReference type="AlphaFoldDB" id="H3BDN4"/>
<proteinExistence type="predicted"/>
<name>H3BDN4_LATCH</name>
<dbReference type="InterPro" id="IPR036179">
    <property type="entry name" value="Ig-like_dom_sf"/>
</dbReference>
<dbReference type="eggNOG" id="ENOG502QQP7">
    <property type="taxonomic scope" value="Eukaryota"/>
</dbReference>
<evidence type="ECO:0000313" key="8">
    <source>
        <dbReference type="Proteomes" id="UP000008672"/>
    </source>
</evidence>
<dbReference type="PROSITE" id="PS50835">
    <property type="entry name" value="IG_LIKE"/>
    <property type="match status" value="3"/>
</dbReference>
<reference evidence="7" key="2">
    <citation type="submission" date="2025-08" db="UniProtKB">
        <authorList>
            <consortium name="Ensembl"/>
        </authorList>
    </citation>
    <scope>IDENTIFICATION</scope>
</reference>
<dbReference type="OMA" id="ASEITWY"/>
<dbReference type="GO" id="GO:0005911">
    <property type="term" value="C:cell-cell junction"/>
    <property type="evidence" value="ECO:0007669"/>
    <property type="project" value="TreeGrafter"/>
</dbReference>
<evidence type="ECO:0000256" key="1">
    <source>
        <dbReference type="ARBA" id="ARBA00004479"/>
    </source>
</evidence>